<feature type="region of interest" description="Disordered" evidence="1">
    <location>
        <begin position="21"/>
        <end position="65"/>
    </location>
</feature>
<dbReference type="Proteomes" id="UP000323506">
    <property type="component" value="Chromosome D02"/>
</dbReference>
<feature type="chain" id="PRO_5022683392" evidence="2">
    <location>
        <begin position="25"/>
        <end position="121"/>
    </location>
</feature>
<feature type="compositionally biased region" description="Basic and acidic residues" evidence="1">
    <location>
        <begin position="111"/>
        <end position="121"/>
    </location>
</feature>
<feature type="region of interest" description="Disordered" evidence="1">
    <location>
        <begin position="93"/>
        <end position="121"/>
    </location>
</feature>
<dbReference type="EMBL" id="CM017702">
    <property type="protein sequence ID" value="TYG79036.1"/>
    <property type="molecule type" value="Genomic_DNA"/>
</dbReference>
<organism evidence="3 4">
    <name type="scientific">Gossypium darwinii</name>
    <name type="common">Darwin's cotton</name>
    <name type="synonym">Gossypium barbadense var. darwinii</name>
    <dbReference type="NCBI Taxonomy" id="34276"/>
    <lineage>
        <taxon>Eukaryota</taxon>
        <taxon>Viridiplantae</taxon>
        <taxon>Streptophyta</taxon>
        <taxon>Embryophyta</taxon>
        <taxon>Tracheophyta</taxon>
        <taxon>Spermatophyta</taxon>
        <taxon>Magnoliopsida</taxon>
        <taxon>eudicotyledons</taxon>
        <taxon>Gunneridae</taxon>
        <taxon>Pentapetalae</taxon>
        <taxon>rosids</taxon>
        <taxon>malvids</taxon>
        <taxon>Malvales</taxon>
        <taxon>Malvaceae</taxon>
        <taxon>Malvoideae</taxon>
        <taxon>Gossypium</taxon>
    </lineage>
</organism>
<evidence type="ECO:0000313" key="3">
    <source>
        <dbReference type="EMBL" id="TYG79036.1"/>
    </source>
</evidence>
<name>A0A5D2DFJ9_GOSDA</name>
<evidence type="ECO:0000256" key="1">
    <source>
        <dbReference type="SAM" id="MobiDB-lite"/>
    </source>
</evidence>
<keyword evidence="4" id="KW-1185">Reference proteome</keyword>
<reference evidence="3 4" key="1">
    <citation type="submission" date="2019-06" db="EMBL/GenBank/DDBJ databases">
        <title>WGS assembly of Gossypium darwinii.</title>
        <authorList>
            <person name="Chen Z.J."/>
            <person name="Sreedasyam A."/>
            <person name="Ando A."/>
            <person name="Song Q."/>
            <person name="De L."/>
            <person name="Hulse-Kemp A."/>
            <person name="Ding M."/>
            <person name="Ye W."/>
            <person name="Kirkbride R."/>
            <person name="Jenkins J."/>
            <person name="Plott C."/>
            <person name="Lovell J."/>
            <person name="Lin Y.-M."/>
            <person name="Vaughn R."/>
            <person name="Liu B."/>
            <person name="Li W."/>
            <person name="Simpson S."/>
            <person name="Scheffler B."/>
            <person name="Saski C."/>
            <person name="Grover C."/>
            <person name="Hu G."/>
            <person name="Conover J."/>
            <person name="Carlson J."/>
            <person name="Shu S."/>
            <person name="Boston L."/>
            <person name="Williams M."/>
            <person name="Peterson D."/>
            <person name="Mcgee K."/>
            <person name="Jones D."/>
            <person name="Wendel J."/>
            <person name="Stelly D."/>
            <person name="Grimwood J."/>
            <person name="Schmutz J."/>
        </authorList>
    </citation>
    <scope>NUCLEOTIDE SEQUENCE [LARGE SCALE GENOMIC DNA]</scope>
    <source>
        <strain evidence="3">1808015.09</strain>
    </source>
</reference>
<keyword evidence="2" id="KW-0732">Signal</keyword>
<feature type="signal peptide" evidence="2">
    <location>
        <begin position="1"/>
        <end position="24"/>
    </location>
</feature>
<proteinExistence type="predicted"/>
<protein>
    <submittedName>
        <fullName evidence="3">Uncharacterized protein</fullName>
    </submittedName>
</protein>
<dbReference type="AlphaFoldDB" id="A0A5D2DFJ9"/>
<gene>
    <name evidence="3" type="ORF">ES288_D02G109600v1</name>
</gene>
<sequence length="121" mass="12805">MFNLQIIPPLAGVPLAALAPPAAATPIPPAPSQTVTFEASTSSPPTPSTQPTPPTMPTSSTQQILTRLRSRGKQAVQEIGLYTNERIGMQILNSGMRGETMMTTPTKCTNKRKDKETTGGT</sequence>
<accession>A0A5D2DFJ9</accession>
<evidence type="ECO:0000313" key="4">
    <source>
        <dbReference type="Proteomes" id="UP000323506"/>
    </source>
</evidence>
<evidence type="ECO:0000256" key="2">
    <source>
        <dbReference type="SAM" id="SignalP"/>
    </source>
</evidence>
<feature type="compositionally biased region" description="Pro residues" evidence="1">
    <location>
        <begin position="44"/>
        <end position="56"/>
    </location>
</feature>